<dbReference type="GO" id="GO:0009252">
    <property type="term" value="P:peptidoglycan biosynthetic process"/>
    <property type="evidence" value="ECO:0007669"/>
    <property type="project" value="UniProtKB-UniRule"/>
</dbReference>
<comment type="catalytic activity">
    <reaction evidence="1 8">
        <text>L-glutamate = D-glutamate</text>
        <dbReference type="Rhea" id="RHEA:12813"/>
        <dbReference type="ChEBI" id="CHEBI:29985"/>
        <dbReference type="ChEBI" id="CHEBI:29986"/>
        <dbReference type="EC" id="5.1.1.3"/>
    </reaction>
</comment>
<dbReference type="InterPro" id="IPR033134">
    <property type="entry name" value="Asp/Glu_racemase_AS_2"/>
</dbReference>
<evidence type="ECO:0000256" key="5">
    <source>
        <dbReference type="ARBA" id="ARBA00023235"/>
    </source>
</evidence>
<gene>
    <name evidence="8" type="primary">murI</name>
    <name evidence="9" type="ORF">DFQ01_11373</name>
</gene>
<evidence type="ECO:0000256" key="6">
    <source>
        <dbReference type="ARBA" id="ARBA00023316"/>
    </source>
</evidence>
<dbReference type="GO" id="GO:0008360">
    <property type="term" value="P:regulation of cell shape"/>
    <property type="evidence" value="ECO:0007669"/>
    <property type="project" value="UniProtKB-KW"/>
</dbReference>
<evidence type="ECO:0000256" key="4">
    <source>
        <dbReference type="ARBA" id="ARBA00022984"/>
    </source>
</evidence>
<protein>
    <recommendedName>
        <fullName evidence="7 8">Glutamate racemase</fullName>
        <ecNumber evidence="2 8">5.1.1.3</ecNumber>
    </recommendedName>
</protein>
<evidence type="ECO:0000313" key="10">
    <source>
        <dbReference type="Proteomes" id="UP000246635"/>
    </source>
</evidence>
<dbReference type="Proteomes" id="UP000246635">
    <property type="component" value="Unassembled WGS sequence"/>
</dbReference>
<dbReference type="PANTHER" id="PTHR21198:SF2">
    <property type="entry name" value="GLUTAMATE RACEMASE"/>
    <property type="match status" value="1"/>
</dbReference>
<keyword evidence="3 8" id="KW-0133">Cell shape</keyword>
<dbReference type="InterPro" id="IPR015942">
    <property type="entry name" value="Asp/Glu/hydantoin_racemase"/>
</dbReference>
<dbReference type="GO" id="GO:0008881">
    <property type="term" value="F:glutamate racemase activity"/>
    <property type="evidence" value="ECO:0007669"/>
    <property type="project" value="UniProtKB-UniRule"/>
</dbReference>
<feature type="binding site" evidence="8">
    <location>
        <begin position="50"/>
        <end position="51"/>
    </location>
    <ligand>
        <name>substrate</name>
    </ligand>
</feature>
<evidence type="ECO:0000256" key="1">
    <source>
        <dbReference type="ARBA" id="ARBA00001602"/>
    </source>
</evidence>
<organism evidence="9 10">
    <name type="scientific">Paenibacillus cellulosilyticus</name>
    <dbReference type="NCBI Taxonomy" id="375489"/>
    <lineage>
        <taxon>Bacteria</taxon>
        <taxon>Bacillati</taxon>
        <taxon>Bacillota</taxon>
        <taxon>Bacilli</taxon>
        <taxon>Bacillales</taxon>
        <taxon>Paenibacillaceae</taxon>
        <taxon>Paenibacillus</taxon>
    </lineage>
</organism>
<feature type="active site" description="Proton donor/acceptor" evidence="8">
    <location>
        <position position="224"/>
    </location>
</feature>
<dbReference type="AlphaFoldDB" id="A0A2V2YR76"/>
<dbReference type="EMBL" id="QGTQ01000013">
    <property type="protein sequence ID" value="PWV99699.1"/>
    <property type="molecule type" value="Genomic_DNA"/>
</dbReference>
<feature type="binding site" evidence="8">
    <location>
        <begin position="225"/>
        <end position="226"/>
    </location>
    <ligand>
        <name>substrate</name>
    </ligand>
</feature>
<dbReference type="PANTHER" id="PTHR21198">
    <property type="entry name" value="GLUTAMATE RACEMASE"/>
    <property type="match status" value="1"/>
</dbReference>
<dbReference type="UniPathway" id="UPA00219"/>
<comment type="caution">
    <text evidence="9">The sequence shown here is derived from an EMBL/GenBank/DDBJ whole genome shotgun (WGS) entry which is preliminary data.</text>
</comment>
<comment type="pathway">
    <text evidence="8">Cell wall biogenesis; peptidoglycan biosynthesis.</text>
</comment>
<feature type="binding site" evidence="8">
    <location>
        <begin position="114"/>
        <end position="115"/>
    </location>
    <ligand>
        <name>substrate</name>
    </ligand>
</feature>
<keyword evidence="6 8" id="KW-0961">Cell wall biogenesis/degradation</keyword>
<keyword evidence="5 8" id="KW-0413">Isomerase</keyword>
<evidence type="ECO:0000256" key="8">
    <source>
        <dbReference type="HAMAP-Rule" id="MF_00258"/>
    </source>
</evidence>
<name>A0A2V2YR76_9BACL</name>
<dbReference type="NCBIfam" id="TIGR00067">
    <property type="entry name" value="glut_race"/>
    <property type="match status" value="1"/>
</dbReference>
<evidence type="ECO:0000256" key="7">
    <source>
        <dbReference type="ARBA" id="ARBA00070053"/>
    </source>
</evidence>
<feature type="active site" description="Proton donor/acceptor" evidence="8">
    <location>
        <position position="113"/>
    </location>
</feature>
<dbReference type="Pfam" id="PF01177">
    <property type="entry name" value="Asp_Glu_race"/>
    <property type="match status" value="1"/>
</dbReference>
<evidence type="ECO:0000313" key="9">
    <source>
        <dbReference type="EMBL" id="PWV99699.1"/>
    </source>
</evidence>
<comment type="similarity">
    <text evidence="8">Belongs to the aspartate/glutamate racemases family.</text>
</comment>
<keyword evidence="4 8" id="KW-0573">Peptidoglycan synthesis</keyword>
<dbReference type="PROSITE" id="PS00924">
    <property type="entry name" value="ASP_GLU_RACEMASE_2"/>
    <property type="match status" value="1"/>
</dbReference>
<dbReference type="GO" id="GO:0042802">
    <property type="term" value="F:identical protein binding"/>
    <property type="evidence" value="ECO:0007669"/>
    <property type="project" value="UniProtKB-ARBA"/>
</dbReference>
<comment type="function">
    <text evidence="8">Provides the (R)-glutamate required for cell wall biosynthesis.</text>
</comment>
<dbReference type="FunFam" id="3.40.50.1860:FF:000002">
    <property type="entry name" value="Glutamate racemase"/>
    <property type="match status" value="1"/>
</dbReference>
<dbReference type="SUPFAM" id="SSF53681">
    <property type="entry name" value="Aspartate/glutamate racemase"/>
    <property type="match status" value="2"/>
</dbReference>
<sequence>MRSSSCCICCKSTRVETGTFRCGRSYANAICTIAEKESGVDVQQPIAILDSGVGGLTVAKEIMRQLPQEKIVYFGDTARTPYGTRPADEVVQFTREIVDYLIQYDPKMIVIACNTATAFALEDIKKQVNVPVVGVIHPGARAAIGRTNSGIIGVIGTDGTIKSGAYELALKQLDPQVHVVSRACPTFVPLVERGNFRSEETYITVHAALGGLRDYPMDCMILGCTHYPFLAETIGEVMGPEVVLISSAEETAREISTILHEQNNLSDVEVMPVHQFFCSGQPAMFRVIAKQWLGKQIELTPVVWQVSQIG</sequence>
<keyword evidence="10" id="KW-1185">Reference proteome</keyword>
<dbReference type="HAMAP" id="MF_00258">
    <property type="entry name" value="Glu_racemase"/>
    <property type="match status" value="1"/>
</dbReference>
<accession>A0A2V2YR76</accession>
<dbReference type="PROSITE" id="PS00923">
    <property type="entry name" value="ASP_GLU_RACEMASE_1"/>
    <property type="match status" value="1"/>
</dbReference>
<evidence type="ECO:0000256" key="2">
    <source>
        <dbReference type="ARBA" id="ARBA00013090"/>
    </source>
</evidence>
<dbReference type="InterPro" id="IPR004391">
    <property type="entry name" value="Glu_race"/>
</dbReference>
<proteinExistence type="inferred from homology"/>
<dbReference type="GO" id="GO:0071555">
    <property type="term" value="P:cell wall organization"/>
    <property type="evidence" value="ECO:0007669"/>
    <property type="project" value="UniProtKB-KW"/>
</dbReference>
<dbReference type="InterPro" id="IPR018187">
    <property type="entry name" value="Asp/Glu_racemase_AS_1"/>
</dbReference>
<dbReference type="EC" id="5.1.1.3" evidence="2 8"/>
<dbReference type="Gene3D" id="3.40.50.1860">
    <property type="match status" value="2"/>
</dbReference>
<evidence type="ECO:0000256" key="3">
    <source>
        <dbReference type="ARBA" id="ARBA00022960"/>
    </source>
</evidence>
<dbReference type="FunFam" id="3.40.50.1860:FF:000001">
    <property type="entry name" value="Glutamate racemase"/>
    <property type="match status" value="1"/>
</dbReference>
<feature type="binding site" evidence="8">
    <location>
        <begin position="82"/>
        <end position="83"/>
    </location>
    <ligand>
        <name>substrate</name>
    </ligand>
</feature>
<reference evidence="9 10" key="1">
    <citation type="submission" date="2018-05" db="EMBL/GenBank/DDBJ databases">
        <title>Genomic Encyclopedia of Type Strains, Phase III (KMG-III): the genomes of soil and plant-associated and newly described type strains.</title>
        <authorList>
            <person name="Whitman W."/>
        </authorList>
    </citation>
    <scope>NUCLEOTIDE SEQUENCE [LARGE SCALE GENOMIC DNA]</scope>
    <source>
        <strain evidence="9 10">CECT 5696</strain>
    </source>
</reference>
<dbReference type="InterPro" id="IPR001920">
    <property type="entry name" value="Asp/Glu_race"/>
</dbReference>
<dbReference type="NCBIfam" id="NF002035">
    <property type="entry name" value="PRK00865.1-3"/>
    <property type="match status" value="1"/>
</dbReference>